<accession>A0A918N3T6</accession>
<name>A0A918N3T6_9FLAO</name>
<dbReference type="SUPFAM" id="SSF117281">
    <property type="entry name" value="Kelch motif"/>
    <property type="match status" value="1"/>
</dbReference>
<keyword evidence="2" id="KW-1185">Reference proteome</keyword>
<dbReference type="Proteomes" id="UP000601108">
    <property type="component" value="Unassembled WGS sequence"/>
</dbReference>
<proteinExistence type="predicted"/>
<reference evidence="1 2" key="1">
    <citation type="journal article" date="2014" name="Int. J. Syst. Evol. Microbiol.">
        <title>Complete genome sequence of Corynebacterium casei LMG S-19264T (=DSM 44701T), isolated from a smear-ripened cheese.</title>
        <authorList>
            <consortium name="US DOE Joint Genome Institute (JGI-PGF)"/>
            <person name="Walter F."/>
            <person name="Albersmeier A."/>
            <person name="Kalinowski J."/>
            <person name="Ruckert C."/>
        </authorList>
    </citation>
    <scope>NUCLEOTIDE SEQUENCE [LARGE SCALE GENOMIC DNA]</scope>
    <source>
        <strain evidence="1 2">KCTC 12285</strain>
    </source>
</reference>
<dbReference type="InterPro" id="IPR015915">
    <property type="entry name" value="Kelch-typ_b-propeller"/>
</dbReference>
<dbReference type="Gene3D" id="2.120.10.80">
    <property type="entry name" value="Kelch-type beta propeller"/>
    <property type="match status" value="2"/>
</dbReference>
<dbReference type="PANTHER" id="PTHR23244">
    <property type="entry name" value="KELCH REPEAT DOMAIN"/>
    <property type="match status" value="1"/>
</dbReference>
<sequence>MSVSDENKIKLEYSVMPAQVYYTRDASNPSKAVLTIGVSNTTDSDIDLAGFEIALPVNVDETDANALTSDPSSITPVSFQPTKWDFQNFSDATFRSSPIAPVTGLKAGESITFQLQGITVNEAKGTALLTITENAGNDFPTLEKQVTKIASDLDITLYSANPVEINSGAISKLSWATNAAARVTLLPGDFSSIKVNDSVDVTPGITTTYTLTAYGEGPNISKQVTIQISPPEIVNFDSNEKMVNAGDTITLLWDVKYADTIAISPGNYNDLSAEGTKDVQIWENTTFIITATNKGNQTSVKTVPITINPVSITNFKATPDYGARLGESIELSWDVKSAVSASIQYGTIHKVEQNNLADGRLTIVPNTGIAYSLIAQNALGSEMTSLQLLPLPLGWYKATSNAPFQFSEPPLVLKYKNNMWAMASNLMNSVYYSFDGVSWLPATNATAWQPRSYSAGIIFKNKMWLMGGQIPGGANCLNDVWSSEDGITWAQETGTAAWPARRSFGCFVLPGADKIFIVGGIDATGNCLKDVWSSIDGKTWVNETEQAFEKGRGAFGITVYNNEAYILGGLTGGDEKNGTPTNDVWYSTNGKQWSLLRVNWQARYYPAVAALSNGLYLSGGIGKDGKGINDLNMMNNSKRWSARSGISNIKGASGLEYQNSLWCIGGGTNSEGTNKDIWAYSPATN</sequence>
<gene>
    <name evidence="1" type="ORF">GCM10007384_14840</name>
</gene>
<dbReference type="AlphaFoldDB" id="A0A918N3T6"/>
<comment type="caution">
    <text evidence="1">The sequence shown here is derived from an EMBL/GenBank/DDBJ whole genome shotgun (WGS) entry which is preliminary data.</text>
</comment>
<organism evidence="1 2">
    <name type="scientific">Aquimarina muelleri</name>
    <dbReference type="NCBI Taxonomy" id="279356"/>
    <lineage>
        <taxon>Bacteria</taxon>
        <taxon>Pseudomonadati</taxon>
        <taxon>Bacteroidota</taxon>
        <taxon>Flavobacteriia</taxon>
        <taxon>Flavobacteriales</taxon>
        <taxon>Flavobacteriaceae</taxon>
        <taxon>Aquimarina</taxon>
    </lineage>
</organism>
<evidence type="ECO:0000313" key="2">
    <source>
        <dbReference type="Proteomes" id="UP000601108"/>
    </source>
</evidence>
<dbReference type="EMBL" id="BMWS01000007">
    <property type="protein sequence ID" value="GGX14257.1"/>
    <property type="molecule type" value="Genomic_DNA"/>
</dbReference>
<dbReference type="RefSeq" id="WP_027411532.1">
    <property type="nucleotide sequence ID" value="NZ_BMWS01000007.1"/>
</dbReference>
<evidence type="ECO:0000313" key="1">
    <source>
        <dbReference type="EMBL" id="GGX14257.1"/>
    </source>
</evidence>
<protein>
    <submittedName>
        <fullName evidence="1">Uncharacterized protein</fullName>
    </submittedName>
</protein>